<dbReference type="Proteomes" id="UP000703893">
    <property type="component" value="Unassembled WGS sequence"/>
</dbReference>
<reference evidence="1 2" key="1">
    <citation type="submission" date="2019-03" db="EMBL/GenBank/DDBJ databases">
        <title>Lake Tanganyika Metagenome-Assembled Genomes (MAGs).</title>
        <authorList>
            <person name="Tran P."/>
        </authorList>
    </citation>
    <scope>NUCLEOTIDE SEQUENCE [LARGE SCALE GENOMIC DNA]</scope>
    <source>
        <strain evidence="1">K_DeepCast_65m_m2_236</strain>
    </source>
</reference>
<protein>
    <submittedName>
        <fullName evidence="1">Uncharacterized protein</fullName>
    </submittedName>
</protein>
<dbReference type="AlphaFoldDB" id="A0A938BNH6"/>
<proteinExistence type="predicted"/>
<organism evidence="1 2">
    <name type="scientific">Candidatus Tanganyikabacteria bacterium</name>
    <dbReference type="NCBI Taxonomy" id="2961651"/>
    <lineage>
        <taxon>Bacteria</taxon>
        <taxon>Bacillati</taxon>
        <taxon>Candidatus Sericytochromatia</taxon>
        <taxon>Candidatus Tanganyikabacteria</taxon>
    </lineage>
</organism>
<gene>
    <name evidence="1" type="ORF">FJZ00_08640</name>
</gene>
<evidence type="ECO:0000313" key="1">
    <source>
        <dbReference type="EMBL" id="MBM3275209.1"/>
    </source>
</evidence>
<sequence>MLSGIEPWFNTGVFAAEEFRRMLATMFQSPSGGSRSEFRRTPTAELPRLLDRILDNRSLMPAASTEEAPARVSLLGVVRRLFAASHNGRHN</sequence>
<dbReference type="EMBL" id="VGJX01000486">
    <property type="protein sequence ID" value="MBM3275209.1"/>
    <property type="molecule type" value="Genomic_DNA"/>
</dbReference>
<comment type="caution">
    <text evidence="1">The sequence shown here is derived from an EMBL/GenBank/DDBJ whole genome shotgun (WGS) entry which is preliminary data.</text>
</comment>
<accession>A0A938BNH6</accession>
<evidence type="ECO:0000313" key="2">
    <source>
        <dbReference type="Proteomes" id="UP000703893"/>
    </source>
</evidence>
<name>A0A938BNH6_9BACT</name>